<dbReference type="PANTHER" id="PTHR47707:SF1">
    <property type="entry name" value="NUDIX HYDROLASE FAMILY PROTEIN"/>
    <property type="match status" value="1"/>
</dbReference>
<evidence type="ECO:0000256" key="5">
    <source>
        <dbReference type="ARBA" id="ARBA00022723"/>
    </source>
</evidence>
<dbReference type="PROSITE" id="PS51462">
    <property type="entry name" value="NUDIX"/>
    <property type="match status" value="1"/>
</dbReference>
<evidence type="ECO:0000256" key="6">
    <source>
        <dbReference type="ARBA" id="ARBA00022763"/>
    </source>
</evidence>
<keyword evidence="5" id="KW-0479">Metal-binding</keyword>
<evidence type="ECO:0000256" key="2">
    <source>
        <dbReference type="ARBA" id="ARBA00005582"/>
    </source>
</evidence>
<name>A0A920D0D4_9BACL</name>
<dbReference type="InterPro" id="IPR020476">
    <property type="entry name" value="Nudix_hydrolase"/>
</dbReference>
<evidence type="ECO:0000256" key="3">
    <source>
        <dbReference type="ARBA" id="ARBA00022457"/>
    </source>
</evidence>
<dbReference type="GO" id="GO:0044715">
    <property type="term" value="F:8-oxo-dGDP phosphatase activity"/>
    <property type="evidence" value="ECO:0007669"/>
    <property type="project" value="TreeGrafter"/>
</dbReference>
<dbReference type="RefSeq" id="WP_213517684.1">
    <property type="nucleotide sequence ID" value="NZ_BOSE01000007.1"/>
</dbReference>
<gene>
    <name evidence="13" type="ORF">J40TS1_35160</name>
</gene>
<dbReference type="CDD" id="cd03425">
    <property type="entry name" value="NUDIX_MutT_NudA_like"/>
    <property type="match status" value="1"/>
</dbReference>
<sequence length="142" mass="16169">MLEVAAAIIENEHGQILIARRKKGKAQEGMWEFPGGKIEAGETGEQCLIRELREEMSIDIEPYQFFAASEHVDGSLHILLKAYKAKYVGGTIVLSDHDSYQWVELEQLPEFSFSPADICFVQQLAEVHEFPVDRANIHRRKV</sequence>
<dbReference type="EMBL" id="BOSE01000007">
    <property type="protein sequence ID" value="GIP17874.1"/>
    <property type="molecule type" value="Genomic_DNA"/>
</dbReference>
<dbReference type="GO" id="GO:0008413">
    <property type="term" value="F:8-oxo-7,8-dihydroguanosine triphosphate pyrophosphatase activity"/>
    <property type="evidence" value="ECO:0007669"/>
    <property type="project" value="TreeGrafter"/>
</dbReference>
<accession>A0A920D0D4</accession>
<evidence type="ECO:0000256" key="9">
    <source>
        <dbReference type="ARBA" id="ARBA00023204"/>
    </source>
</evidence>
<dbReference type="InterPro" id="IPR047127">
    <property type="entry name" value="MutT-like"/>
</dbReference>
<comment type="catalytic activity">
    <reaction evidence="10">
        <text>8-oxo-dGTP + H2O = 8-oxo-dGMP + diphosphate + H(+)</text>
        <dbReference type="Rhea" id="RHEA:31575"/>
        <dbReference type="ChEBI" id="CHEBI:15377"/>
        <dbReference type="ChEBI" id="CHEBI:15378"/>
        <dbReference type="ChEBI" id="CHEBI:33019"/>
        <dbReference type="ChEBI" id="CHEBI:63224"/>
        <dbReference type="ChEBI" id="CHEBI:77896"/>
        <dbReference type="EC" id="3.6.1.55"/>
    </reaction>
</comment>
<reference evidence="13" key="1">
    <citation type="submission" date="2021-03" db="EMBL/GenBank/DDBJ databases">
        <title>Antimicrobial resistance genes in bacteria isolated from Japanese honey, and their potential for conferring macrolide and lincosamide resistance in the American foulbrood pathogen Paenibacillus larvae.</title>
        <authorList>
            <person name="Okamoto M."/>
            <person name="Kumagai M."/>
            <person name="Kanamori H."/>
            <person name="Takamatsu D."/>
        </authorList>
    </citation>
    <scope>NUCLEOTIDE SEQUENCE</scope>
    <source>
        <strain evidence="13">J40TS1</strain>
    </source>
</reference>
<keyword evidence="8" id="KW-0460">Magnesium</keyword>
<proteinExistence type="inferred from homology"/>
<dbReference type="GO" id="GO:0006281">
    <property type="term" value="P:DNA repair"/>
    <property type="evidence" value="ECO:0007669"/>
    <property type="project" value="UniProtKB-KW"/>
</dbReference>
<dbReference type="SUPFAM" id="SSF55811">
    <property type="entry name" value="Nudix"/>
    <property type="match status" value="1"/>
</dbReference>
<dbReference type="InterPro" id="IPR000086">
    <property type="entry name" value="NUDIX_hydrolase_dom"/>
</dbReference>
<comment type="cofactor">
    <cofactor evidence="1">
        <name>Mg(2+)</name>
        <dbReference type="ChEBI" id="CHEBI:18420"/>
    </cofactor>
</comment>
<keyword evidence="6" id="KW-0227">DNA damage</keyword>
<evidence type="ECO:0000259" key="12">
    <source>
        <dbReference type="PROSITE" id="PS51462"/>
    </source>
</evidence>
<keyword evidence="7" id="KW-0378">Hydrolase</keyword>
<dbReference type="Pfam" id="PF00293">
    <property type="entry name" value="NUDIX"/>
    <property type="match status" value="1"/>
</dbReference>
<keyword evidence="3" id="KW-0515">Mutator protein</keyword>
<dbReference type="PRINTS" id="PR00502">
    <property type="entry name" value="NUDIXFAMILY"/>
</dbReference>
<comment type="caution">
    <text evidence="13">The sequence shown here is derived from an EMBL/GenBank/DDBJ whole genome shotgun (WGS) entry which is preliminary data.</text>
</comment>
<feature type="domain" description="Nudix hydrolase" evidence="12">
    <location>
        <begin position="1"/>
        <end position="126"/>
    </location>
</feature>
<dbReference type="PANTHER" id="PTHR47707">
    <property type="entry name" value="8-OXO-DGTP DIPHOSPHATASE"/>
    <property type="match status" value="1"/>
</dbReference>
<dbReference type="GO" id="GO:0006260">
    <property type="term" value="P:DNA replication"/>
    <property type="evidence" value="ECO:0007669"/>
    <property type="project" value="UniProtKB-KW"/>
</dbReference>
<evidence type="ECO:0000256" key="11">
    <source>
        <dbReference type="ARBA" id="ARBA00038905"/>
    </source>
</evidence>
<organism evidence="13 14">
    <name type="scientific">Paenibacillus montaniterrae</name>
    <dbReference type="NCBI Taxonomy" id="429341"/>
    <lineage>
        <taxon>Bacteria</taxon>
        <taxon>Bacillati</taxon>
        <taxon>Bacillota</taxon>
        <taxon>Bacilli</taxon>
        <taxon>Bacillales</taxon>
        <taxon>Paenibacillaceae</taxon>
        <taxon>Paenibacillus</taxon>
    </lineage>
</organism>
<evidence type="ECO:0000256" key="8">
    <source>
        <dbReference type="ARBA" id="ARBA00022842"/>
    </source>
</evidence>
<evidence type="ECO:0000256" key="10">
    <source>
        <dbReference type="ARBA" id="ARBA00035861"/>
    </source>
</evidence>
<dbReference type="InterPro" id="IPR015797">
    <property type="entry name" value="NUDIX_hydrolase-like_dom_sf"/>
</dbReference>
<protein>
    <recommendedName>
        <fullName evidence="11">8-oxo-dGTP diphosphatase</fullName>
        <ecNumber evidence="11">3.6.1.55</ecNumber>
    </recommendedName>
</protein>
<dbReference type="AlphaFoldDB" id="A0A920D0D4"/>
<dbReference type="GO" id="GO:0035539">
    <property type="term" value="F:8-oxo-7,8-dihydrodeoxyguanosine triphosphate pyrophosphatase activity"/>
    <property type="evidence" value="ECO:0007669"/>
    <property type="project" value="UniProtKB-EC"/>
</dbReference>
<evidence type="ECO:0000256" key="7">
    <source>
        <dbReference type="ARBA" id="ARBA00022801"/>
    </source>
</evidence>
<keyword evidence="9" id="KW-0234">DNA repair</keyword>
<evidence type="ECO:0000313" key="13">
    <source>
        <dbReference type="EMBL" id="GIP17874.1"/>
    </source>
</evidence>
<evidence type="ECO:0000313" key="14">
    <source>
        <dbReference type="Proteomes" id="UP000683139"/>
    </source>
</evidence>
<evidence type="ECO:0000256" key="4">
    <source>
        <dbReference type="ARBA" id="ARBA00022705"/>
    </source>
</evidence>
<keyword evidence="14" id="KW-1185">Reference proteome</keyword>
<dbReference type="EC" id="3.6.1.55" evidence="11"/>
<evidence type="ECO:0000256" key="1">
    <source>
        <dbReference type="ARBA" id="ARBA00001946"/>
    </source>
</evidence>
<dbReference type="Gene3D" id="3.90.79.10">
    <property type="entry name" value="Nucleoside Triphosphate Pyrophosphohydrolase"/>
    <property type="match status" value="1"/>
</dbReference>
<keyword evidence="4" id="KW-0235">DNA replication</keyword>
<dbReference type="GO" id="GO:0046872">
    <property type="term" value="F:metal ion binding"/>
    <property type="evidence" value="ECO:0007669"/>
    <property type="project" value="UniProtKB-KW"/>
</dbReference>
<dbReference type="Proteomes" id="UP000683139">
    <property type="component" value="Unassembled WGS sequence"/>
</dbReference>
<dbReference type="GO" id="GO:0044716">
    <property type="term" value="F:8-oxo-GDP phosphatase activity"/>
    <property type="evidence" value="ECO:0007669"/>
    <property type="project" value="TreeGrafter"/>
</dbReference>
<comment type="similarity">
    <text evidence="2">Belongs to the Nudix hydrolase family.</text>
</comment>